<dbReference type="Pfam" id="PF02687">
    <property type="entry name" value="FtsX"/>
    <property type="match status" value="2"/>
</dbReference>
<protein>
    <recommendedName>
        <fullName evidence="11">ABC transporter permease</fullName>
    </recommendedName>
</protein>
<evidence type="ECO:0000256" key="4">
    <source>
        <dbReference type="ARBA" id="ARBA00022989"/>
    </source>
</evidence>
<evidence type="ECO:0000256" key="1">
    <source>
        <dbReference type="ARBA" id="ARBA00004651"/>
    </source>
</evidence>
<dbReference type="InterPro" id="IPR003838">
    <property type="entry name" value="ABC3_permease_C"/>
</dbReference>
<dbReference type="AlphaFoldDB" id="A0A1E5T3L0"/>
<evidence type="ECO:0000256" key="6">
    <source>
        <dbReference type="SAM" id="Phobius"/>
    </source>
</evidence>
<name>A0A1E5T3L0_9BACT</name>
<dbReference type="Pfam" id="PF12704">
    <property type="entry name" value="MacB_PCD"/>
    <property type="match status" value="2"/>
</dbReference>
<keyword evidence="2" id="KW-1003">Cell membrane</keyword>
<feature type="transmembrane region" description="Helical" evidence="6">
    <location>
        <begin position="387"/>
        <end position="411"/>
    </location>
</feature>
<gene>
    <name evidence="9" type="ORF">BFP71_06165</name>
</gene>
<dbReference type="PROSITE" id="PS51257">
    <property type="entry name" value="PROKAR_LIPOPROTEIN"/>
    <property type="match status" value="1"/>
</dbReference>
<dbReference type="Proteomes" id="UP000095552">
    <property type="component" value="Unassembled WGS sequence"/>
</dbReference>
<feature type="transmembrane region" description="Helical" evidence="6">
    <location>
        <begin position="291"/>
        <end position="312"/>
    </location>
</feature>
<keyword evidence="5 6" id="KW-0472">Membrane</keyword>
<evidence type="ECO:0000256" key="3">
    <source>
        <dbReference type="ARBA" id="ARBA00022692"/>
    </source>
</evidence>
<dbReference type="GO" id="GO:0005886">
    <property type="term" value="C:plasma membrane"/>
    <property type="evidence" value="ECO:0007669"/>
    <property type="project" value="UniProtKB-SubCell"/>
</dbReference>
<feature type="domain" description="ABC3 transporter permease C-terminal" evidence="7">
    <location>
        <begin position="689"/>
        <end position="801"/>
    </location>
</feature>
<comment type="caution">
    <text evidence="9">The sequence shown here is derived from an EMBL/GenBank/DDBJ whole genome shotgun (WGS) entry which is preliminary data.</text>
</comment>
<keyword evidence="10" id="KW-1185">Reference proteome</keyword>
<evidence type="ECO:0000313" key="10">
    <source>
        <dbReference type="Proteomes" id="UP000095552"/>
    </source>
</evidence>
<feature type="transmembrane region" description="Helical" evidence="6">
    <location>
        <begin position="685"/>
        <end position="705"/>
    </location>
</feature>
<evidence type="ECO:0000259" key="7">
    <source>
        <dbReference type="Pfam" id="PF02687"/>
    </source>
</evidence>
<evidence type="ECO:0000256" key="2">
    <source>
        <dbReference type="ARBA" id="ARBA00022475"/>
    </source>
</evidence>
<reference evidence="9 10" key="1">
    <citation type="submission" date="2016-08" db="EMBL/GenBank/DDBJ databases">
        <title>Draft genome of Fabibacter sp. strain SK-8.</title>
        <authorList>
            <person name="Wong S.-K."/>
            <person name="Hamasaki K."/>
            <person name="Yoshizawa S."/>
        </authorList>
    </citation>
    <scope>NUCLEOTIDE SEQUENCE [LARGE SCALE GENOMIC DNA]</scope>
    <source>
        <strain evidence="9 10">SK-8</strain>
    </source>
</reference>
<keyword evidence="4 6" id="KW-1133">Transmembrane helix</keyword>
<dbReference type="InterPro" id="IPR025857">
    <property type="entry name" value="MacB_PCD"/>
</dbReference>
<feature type="domain" description="MacB-like periplasmic core" evidence="8">
    <location>
        <begin position="20"/>
        <end position="242"/>
    </location>
</feature>
<keyword evidence="3 6" id="KW-0812">Transmembrane</keyword>
<dbReference type="InterPro" id="IPR050250">
    <property type="entry name" value="Macrolide_Exporter_MacB"/>
</dbReference>
<dbReference type="GO" id="GO:0022857">
    <property type="term" value="F:transmembrane transporter activity"/>
    <property type="evidence" value="ECO:0007669"/>
    <property type="project" value="TreeGrafter"/>
</dbReference>
<evidence type="ECO:0008006" key="11">
    <source>
        <dbReference type="Google" id="ProtNLM"/>
    </source>
</evidence>
<evidence type="ECO:0000256" key="5">
    <source>
        <dbReference type="ARBA" id="ARBA00023136"/>
    </source>
</evidence>
<evidence type="ECO:0000259" key="8">
    <source>
        <dbReference type="Pfam" id="PF12704"/>
    </source>
</evidence>
<dbReference type="PANTHER" id="PTHR30572:SF18">
    <property type="entry name" value="ABC-TYPE MACROLIDE FAMILY EXPORT SYSTEM PERMEASE COMPONENT 2"/>
    <property type="match status" value="1"/>
</dbReference>
<accession>A0A1E5T3L0</accession>
<evidence type="ECO:0000313" key="9">
    <source>
        <dbReference type="EMBL" id="OEK05968.1"/>
    </source>
</evidence>
<comment type="subcellular location">
    <subcellularLocation>
        <location evidence="1">Cell membrane</location>
        <topology evidence="1">Multi-pass membrane protein</topology>
    </subcellularLocation>
</comment>
<feature type="transmembrane region" description="Helical" evidence="6">
    <location>
        <begin position="432"/>
        <end position="453"/>
    </location>
</feature>
<dbReference type="PANTHER" id="PTHR30572">
    <property type="entry name" value="MEMBRANE COMPONENT OF TRANSPORTER-RELATED"/>
    <property type="match status" value="1"/>
</dbReference>
<feature type="transmembrane region" description="Helical" evidence="6">
    <location>
        <begin position="21"/>
        <end position="42"/>
    </location>
</feature>
<dbReference type="STRING" id="1563681.BFP71_06165"/>
<dbReference type="EMBL" id="MDGQ01000004">
    <property type="protein sequence ID" value="OEK05968.1"/>
    <property type="molecule type" value="Genomic_DNA"/>
</dbReference>
<proteinExistence type="predicted"/>
<feature type="domain" description="MacB-like periplasmic core" evidence="8">
    <location>
        <begin position="468"/>
        <end position="624"/>
    </location>
</feature>
<organism evidence="9 10">
    <name type="scientific">Roseivirga misakiensis</name>
    <dbReference type="NCBI Taxonomy" id="1563681"/>
    <lineage>
        <taxon>Bacteria</taxon>
        <taxon>Pseudomonadati</taxon>
        <taxon>Bacteroidota</taxon>
        <taxon>Cytophagia</taxon>
        <taxon>Cytophagales</taxon>
        <taxon>Roseivirgaceae</taxon>
        <taxon>Roseivirga</taxon>
    </lineage>
</organism>
<feature type="transmembrane region" description="Helical" evidence="6">
    <location>
        <begin position="346"/>
        <end position="367"/>
    </location>
</feature>
<feature type="transmembrane region" description="Helical" evidence="6">
    <location>
        <begin position="769"/>
        <end position="791"/>
    </location>
</feature>
<feature type="domain" description="ABC3 transporter permease C-terminal" evidence="7">
    <location>
        <begin position="296"/>
        <end position="411"/>
    </location>
</feature>
<sequence length="808" mass="90811">MLKNYLIVSLRNFKRHRGYSFINLSGLIVGITACLLISIYVLKEVTFDNFHPKAEQTYRVVMDMYGQGELKTKSAPVYPAVAPNLLTDFPEIEMSTRILPFGGGVYSVRDKDGTLIRYNEDKAVLADHNFFDMFGFELINGDRKNVLSQPSQIVISESTAKRYFGTDNPIGQSIFWRGSTELKVSGVFKDFPKNSHMQFELITSLSTWNGFEDFVSNWGWYDFYTFVKVADGVSQAALDAKLGIYLDDKKAESYERNAIREVLWTQQVGDIHLKSVGISWDMGENGGGQQIYFLLIIAALILLIAWVNYINLATARAVKRAKEVGVRKVVGAGKANLLIQFLVESFLYNFLAILTSFIIVWFLTPVINRVMDLSLEQSLLIGPTVLGGLFVLVLMGTICSGFYPALVLTSFKPLTVLKGGFESGRRKFGFRQILVVFQFTASITLILGTFLVFKQLNYMRNYDLGIDLNQTLVLQAPSSGTSDTDLEDRLQVFANKLEEFPEVEGFTISSNVPGVENFSISGFHSKFYPTELRDCYRVGADEDFTDFFDIKVLAGRTFSKEMKTDTAAVLLNRMAVKHLGFSDPESAIGEKIDPNSDRPMTIIGVIENYHQATIKDDLNPVLFVYNERRAASYYSVKLSTDDYPAVISKVETAWDQIYPDNPFDFFFLDELFDRQYKADRQFNTVFVGFAVLAIFVACLGLFGLVSFTTEQAKKEIGIRKVLGASVVKLVFLLAKDYAKLISVAIVLAFPLSFYLMREWLNGFAYQTEIGLGLFILGGFLISMIAFTTVSYNSFKAAKGNPVNALRDE</sequence>